<evidence type="ECO:0000313" key="4">
    <source>
        <dbReference type="EMBL" id="VFJ98863.1"/>
    </source>
</evidence>
<reference evidence="4" key="1">
    <citation type="submission" date="2019-02" db="EMBL/GenBank/DDBJ databases">
        <authorList>
            <person name="Gruber-Vodicka R. H."/>
            <person name="Seah K. B. B."/>
        </authorList>
    </citation>
    <scope>NUCLEOTIDE SEQUENCE</scope>
    <source>
        <strain evidence="4">BECK_SA2B12</strain>
        <strain evidence="2">BECK_SA2B15</strain>
        <strain evidence="3">BECK_SA2B20</strain>
    </source>
</reference>
<name>A0A450V246_9GAMM</name>
<keyword evidence="1" id="KW-0732">Signal</keyword>
<dbReference type="EMBL" id="CAADFI010000026">
    <property type="protein sequence ID" value="VFJ92192.1"/>
    <property type="molecule type" value="Genomic_DNA"/>
</dbReference>
<dbReference type="InterPro" id="IPR006059">
    <property type="entry name" value="SBP"/>
</dbReference>
<dbReference type="EMBL" id="CAADFJ010000026">
    <property type="protein sequence ID" value="VFJ98863.1"/>
    <property type="molecule type" value="Genomic_DNA"/>
</dbReference>
<dbReference type="Pfam" id="PF13416">
    <property type="entry name" value="SBP_bac_8"/>
    <property type="match status" value="1"/>
</dbReference>
<dbReference type="Gene3D" id="3.40.190.10">
    <property type="entry name" value="Periplasmic binding protein-like II"/>
    <property type="match status" value="2"/>
</dbReference>
<sequence>MATISHFFATIPISPKIYYTVESICIPTNNEDRGKEKMQNSAFGKLKKHRLFVGNSRLIRLPRGALGALAGALVAVLWTGAAQAAREKTRALVKQVRFFSNDPTTLEQALARGEVIAATVWNESIVRLKEQGLPIAFMDPKEGRMTWVCGISIVEGTRHTDKVYDIIDALLAKESRVWEIEHFGYGAATRKAFEAVDEARLREPGLSRDPEAFLATGVFQRPIENEKGLQEMFDEVKAGF</sequence>
<evidence type="ECO:0000313" key="2">
    <source>
        <dbReference type="EMBL" id="VFJ91174.1"/>
    </source>
</evidence>
<accession>A0A450V246</accession>
<dbReference type="PANTHER" id="PTHR30222">
    <property type="entry name" value="SPERMIDINE/PUTRESCINE-BINDING PERIPLASMIC PROTEIN"/>
    <property type="match status" value="1"/>
</dbReference>
<dbReference type="EMBL" id="CAADFG010000028">
    <property type="protein sequence ID" value="VFJ91174.1"/>
    <property type="molecule type" value="Genomic_DNA"/>
</dbReference>
<dbReference type="AlphaFoldDB" id="A0A450V246"/>
<protein>
    <submittedName>
        <fullName evidence="4">Extracellular solute-binding protein</fullName>
    </submittedName>
</protein>
<dbReference type="SUPFAM" id="SSF53850">
    <property type="entry name" value="Periplasmic binding protein-like II"/>
    <property type="match status" value="1"/>
</dbReference>
<evidence type="ECO:0000313" key="3">
    <source>
        <dbReference type="EMBL" id="VFJ92192.1"/>
    </source>
</evidence>
<dbReference type="PANTHER" id="PTHR30222:SF17">
    <property type="entry name" value="SPERMIDINE_PUTRESCINE-BINDING PERIPLASMIC PROTEIN"/>
    <property type="match status" value="1"/>
</dbReference>
<organism evidence="4">
    <name type="scientific">Candidatus Kentrum eta</name>
    <dbReference type="NCBI Taxonomy" id="2126337"/>
    <lineage>
        <taxon>Bacteria</taxon>
        <taxon>Pseudomonadati</taxon>
        <taxon>Pseudomonadota</taxon>
        <taxon>Gammaproteobacteria</taxon>
        <taxon>Candidatus Kentrum</taxon>
    </lineage>
</organism>
<evidence type="ECO:0000256" key="1">
    <source>
        <dbReference type="ARBA" id="ARBA00022729"/>
    </source>
</evidence>
<gene>
    <name evidence="2" type="ORF">BECKH772A_GA0070896_100286</name>
    <name evidence="3" type="ORF">BECKH772B_GA0070898_100266</name>
    <name evidence="4" type="ORF">BECKH772C_GA0070978_100266</name>
</gene>
<proteinExistence type="predicted"/>